<dbReference type="Gene3D" id="3.90.550.10">
    <property type="entry name" value="Spore Coat Polysaccharide Biosynthesis Protein SpsA, Chain A"/>
    <property type="match status" value="1"/>
</dbReference>
<evidence type="ECO:0000256" key="1">
    <source>
        <dbReference type="ARBA" id="ARBA00022679"/>
    </source>
</evidence>
<dbReference type="Proteomes" id="UP000176406">
    <property type="component" value="Unassembled WGS sequence"/>
</dbReference>
<dbReference type="EMBL" id="MHMG01000009">
    <property type="protein sequence ID" value="OGZ23729.1"/>
    <property type="molecule type" value="Genomic_DNA"/>
</dbReference>
<dbReference type="CDD" id="cd04181">
    <property type="entry name" value="NTP_transferase"/>
    <property type="match status" value="1"/>
</dbReference>
<dbReference type="InterPro" id="IPR005835">
    <property type="entry name" value="NTP_transferase_dom"/>
</dbReference>
<accession>A0A1G2EDA5</accession>
<comment type="caution">
    <text evidence="4">The sequence shown here is derived from an EMBL/GenBank/DDBJ whole genome shotgun (WGS) entry which is preliminary data.</text>
</comment>
<keyword evidence="2" id="KW-0548">Nucleotidyltransferase</keyword>
<dbReference type="SUPFAM" id="SSF53448">
    <property type="entry name" value="Nucleotide-diphospho-sugar transferases"/>
    <property type="match status" value="1"/>
</dbReference>
<dbReference type="GO" id="GO:0016779">
    <property type="term" value="F:nucleotidyltransferase activity"/>
    <property type="evidence" value="ECO:0007669"/>
    <property type="project" value="UniProtKB-KW"/>
</dbReference>
<protein>
    <submittedName>
        <fullName evidence="4">Nucleotidyl transferase</fullName>
    </submittedName>
</protein>
<reference evidence="4 5" key="1">
    <citation type="journal article" date="2016" name="Nat. Commun.">
        <title>Thousands of microbial genomes shed light on interconnected biogeochemical processes in an aquifer system.</title>
        <authorList>
            <person name="Anantharaman K."/>
            <person name="Brown C.T."/>
            <person name="Hug L.A."/>
            <person name="Sharon I."/>
            <person name="Castelle C.J."/>
            <person name="Probst A.J."/>
            <person name="Thomas B.C."/>
            <person name="Singh A."/>
            <person name="Wilkins M.J."/>
            <person name="Karaoz U."/>
            <person name="Brodie E.L."/>
            <person name="Williams K.H."/>
            <person name="Hubbard S.S."/>
            <person name="Banfield J.F."/>
        </authorList>
    </citation>
    <scope>NUCLEOTIDE SEQUENCE [LARGE SCALE GENOMIC DNA]</scope>
</reference>
<name>A0A1G2EDA5_9BACT</name>
<proteinExistence type="predicted"/>
<evidence type="ECO:0000313" key="5">
    <source>
        <dbReference type="Proteomes" id="UP000176406"/>
    </source>
</evidence>
<dbReference type="PANTHER" id="PTHR43584:SF8">
    <property type="entry name" value="N-ACETYLMURAMATE ALPHA-1-PHOSPHATE URIDYLYLTRANSFERASE"/>
    <property type="match status" value="1"/>
</dbReference>
<keyword evidence="1 4" id="KW-0808">Transferase</keyword>
<feature type="domain" description="Nucleotidyl transferase" evidence="3">
    <location>
        <begin position="2"/>
        <end position="212"/>
    </location>
</feature>
<dbReference type="Pfam" id="PF00483">
    <property type="entry name" value="NTP_transferase"/>
    <property type="match status" value="1"/>
</dbReference>
<gene>
    <name evidence="4" type="ORF">A3A08_02590</name>
</gene>
<evidence type="ECO:0000256" key="2">
    <source>
        <dbReference type="ARBA" id="ARBA00022695"/>
    </source>
</evidence>
<sequence length="250" mass="28400">MKALILAAGRGKRLGEITQDKNKCLLEIAGRPLIAYSLDCASKIPQISEIVIIVGYQAEEIINNFGDHYLGKPVRYVFQKEQKGLVNAIENAEAVLNKEDFLLMLGDELMTNPRHLEMMKAFEDKDIFALCGILLVENRDLIKKTYSISQSDDGKITQLIEKPQNPENNIMGTGNCLFRKEIFSYIAKTPINKNRGEKELPDLIQCAINDGKIVKPFNLCSRYFNVNLKEEIHDAQSYFAHFSESERKLL</sequence>
<dbReference type="AlphaFoldDB" id="A0A1G2EDA5"/>
<dbReference type="PANTHER" id="PTHR43584">
    <property type="entry name" value="NUCLEOTIDYL TRANSFERASE"/>
    <property type="match status" value="1"/>
</dbReference>
<evidence type="ECO:0000259" key="3">
    <source>
        <dbReference type="Pfam" id="PF00483"/>
    </source>
</evidence>
<organism evidence="4 5">
    <name type="scientific">Candidatus Nealsonbacteria bacterium RIFCSPLOWO2_01_FULL_41_9</name>
    <dbReference type="NCBI Taxonomy" id="1801671"/>
    <lineage>
        <taxon>Bacteria</taxon>
        <taxon>Candidatus Nealsoniibacteriota</taxon>
    </lineage>
</organism>
<evidence type="ECO:0000313" key="4">
    <source>
        <dbReference type="EMBL" id="OGZ23729.1"/>
    </source>
</evidence>
<dbReference type="InterPro" id="IPR029044">
    <property type="entry name" value="Nucleotide-diphossugar_trans"/>
</dbReference>
<dbReference type="InterPro" id="IPR050065">
    <property type="entry name" value="GlmU-like"/>
</dbReference>